<keyword evidence="3" id="KW-1185">Reference proteome</keyword>
<evidence type="ECO:0000256" key="1">
    <source>
        <dbReference type="SAM" id="MobiDB-lite"/>
    </source>
</evidence>
<feature type="compositionally biased region" description="Basic residues" evidence="1">
    <location>
        <begin position="1"/>
        <end position="18"/>
    </location>
</feature>
<organism evidence="2 3">
    <name type="scientific">Tenacibaculum phage Gundel_1</name>
    <dbReference type="NCBI Taxonomy" id="2745672"/>
    <lineage>
        <taxon>Viruses</taxon>
        <taxon>Duplodnaviria</taxon>
        <taxon>Heunggongvirae</taxon>
        <taxon>Uroviricota</taxon>
        <taxon>Caudoviricetes</taxon>
        <taxon>Pachyviridae</taxon>
        <taxon>Gundelvirus</taxon>
        <taxon>Gundelvirus Gundel</taxon>
    </lineage>
</organism>
<dbReference type="Proteomes" id="UP000693868">
    <property type="component" value="Segment"/>
</dbReference>
<name>A0A8E4ZE07_9CAUD</name>
<accession>A0A8E4ZE07</accession>
<protein>
    <submittedName>
        <fullName evidence="2">Uncharacterized protein</fullName>
    </submittedName>
</protein>
<evidence type="ECO:0000313" key="3">
    <source>
        <dbReference type="Proteomes" id="UP000693868"/>
    </source>
</evidence>
<dbReference type="EMBL" id="MT732474">
    <property type="protein sequence ID" value="QQV91506.1"/>
    <property type="molecule type" value="Genomic_DNA"/>
</dbReference>
<sequence length="64" mass="7612">MAKSKRSIKRRKKVKSKPKYNSIHTEDNSFEKGYMKTDGMSRICKYDKNHNFLGYATEEESENF</sequence>
<feature type="region of interest" description="Disordered" evidence="1">
    <location>
        <begin position="1"/>
        <end position="25"/>
    </location>
</feature>
<evidence type="ECO:0000313" key="2">
    <source>
        <dbReference type="EMBL" id="QQV91506.1"/>
    </source>
</evidence>
<proteinExistence type="predicted"/>
<reference evidence="2" key="1">
    <citation type="submission" date="2020-07" db="EMBL/GenBank/DDBJ databases">
        <title>Highly diverse flavobacterial phages as mortality factor during North Sea spring blooms.</title>
        <authorList>
            <person name="Bartlau N."/>
            <person name="Wichels A."/>
            <person name="Krohne G."/>
            <person name="Adriaenssens E.M."/>
            <person name="Heins A."/>
            <person name="Fuchs B.M."/>
            <person name="Amann R."/>
            <person name="Moraru C."/>
        </authorList>
    </citation>
    <scope>NUCLEOTIDE SEQUENCE</scope>
</reference>
<gene>
    <name evidence="2" type="ORF">Gundel1_70</name>
</gene>